<name>A0A162YEX7_PHYB8</name>
<dbReference type="RefSeq" id="XP_018298315.1">
    <property type="nucleotide sequence ID" value="XM_018434309.1"/>
</dbReference>
<dbReference type="GeneID" id="28995215"/>
<organism evidence="1 2">
    <name type="scientific">Phycomyces blakesleeanus (strain ATCC 8743b / DSM 1359 / FGSC 10004 / NBRC 33097 / NRRL 1555)</name>
    <dbReference type="NCBI Taxonomy" id="763407"/>
    <lineage>
        <taxon>Eukaryota</taxon>
        <taxon>Fungi</taxon>
        <taxon>Fungi incertae sedis</taxon>
        <taxon>Mucoromycota</taxon>
        <taxon>Mucoromycotina</taxon>
        <taxon>Mucoromycetes</taxon>
        <taxon>Mucorales</taxon>
        <taxon>Phycomycetaceae</taxon>
        <taxon>Phycomyces</taxon>
    </lineage>
</organism>
<dbReference type="EMBL" id="KV440971">
    <property type="protein sequence ID" value="OAD80275.1"/>
    <property type="molecule type" value="Genomic_DNA"/>
</dbReference>
<dbReference type="Proteomes" id="UP000077315">
    <property type="component" value="Unassembled WGS sequence"/>
</dbReference>
<dbReference type="PANTHER" id="PTHR46579:SF2">
    <property type="entry name" value="C2H2-TYPE DOMAIN-CONTAINING PROTEIN"/>
    <property type="match status" value="1"/>
</dbReference>
<reference evidence="2" key="1">
    <citation type="submission" date="2015-06" db="EMBL/GenBank/DDBJ databases">
        <title>Expansion of signal transduction pathways in fungi by whole-genome duplication.</title>
        <authorList>
            <consortium name="DOE Joint Genome Institute"/>
            <person name="Corrochano L.M."/>
            <person name="Kuo A."/>
            <person name="Marcet-Houben M."/>
            <person name="Polaino S."/>
            <person name="Salamov A."/>
            <person name="Villalobos J.M."/>
            <person name="Alvarez M.I."/>
            <person name="Avalos J."/>
            <person name="Benito E.P."/>
            <person name="Benoit I."/>
            <person name="Burger G."/>
            <person name="Camino L.P."/>
            <person name="Canovas D."/>
            <person name="Cerda-Olmedo E."/>
            <person name="Cheng J.-F."/>
            <person name="Dominguez A."/>
            <person name="Elias M."/>
            <person name="Eslava A.P."/>
            <person name="Glaser F."/>
            <person name="Grimwood J."/>
            <person name="Gutierrez G."/>
            <person name="Heitman J."/>
            <person name="Henrissat B."/>
            <person name="Iturriaga E.A."/>
            <person name="Lang B.F."/>
            <person name="Lavin J.L."/>
            <person name="Lee S."/>
            <person name="Li W."/>
            <person name="Lindquist E."/>
            <person name="Lopez-Garcia S."/>
            <person name="Luque E.M."/>
            <person name="Marcos A.T."/>
            <person name="Martin J."/>
            <person name="McCluskey K."/>
            <person name="Medina H.R."/>
            <person name="Miralles-Duran A."/>
            <person name="Miyazaki A."/>
            <person name="Munoz-Torres E."/>
            <person name="Oguiza J.A."/>
            <person name="Ohm R."/>
            <person name="Olmedo M."/>
            <person name="Orejas M."/>
            <person name="Ortiz-Castellanos L."/>
            <person name="Pisabarro A.G."/>
            <person name="Rodriguez-Romero J."/>
            <person name="Ruiz-Herrera J."/>
            <person name="Ruiz-Vazquez R."/>
            <person name="Sanz C."/>
            <person name="Schackwitz W."/>
            <person name="Schmutz J."/>
            <person name="Shahriari M."/>
            <person name="Shelest E."/>
            <person name="Silva-Franco F."/>
            <person name="Soanes D."/>
            <person name="Syed K."/>
            <person name="Tagua V.G."/>
            <person name="Talbot N.J."/>
            <person name="Thon M."/>
            <person name="De vries R.P."/>
            <person name="Wiebenga A."/>
            <person name="Yadav J.S."/>
            <person name="Braun E.L."/>
            <person name="Baker S."/>
            <person name="Garre V."/>
            <person name="Horwitz B."/>
            <person name="Torres-Martinez S."/>
            <person name="Idnurm A."/>
            <person name="Herrera-Estrella A."/>
            <person name="Gabaldon T."/>
            <person name="Grigoriev I.V."/>
        </authorList>
    </citation>
    <scope>NUCLEOTIDE SEQUENCE [LARGE SCALE GENOMIC DNA]</scope>
    <source>
        <strain evidence="2">NRRL 1555(-)</strain>
    </source>
</reference>
<gene>
    <name evidence="1" type="ORF">PHYBLDRAFT_160923</name>
</gene>
<protein>
    <recommendedName>
        <fullName evidence="3">Transposase domain-containing protein</fullName>
    </recommendedName>
</protein>
<evidence type="ECO:0000313" key="1">
    <source>
        <dbReference type="EMBL" id="OAD80275.1"/>
    </source>
</evidence>
<evidence type="ECO:0008006" key="3">
    <source>
        <dbReference type="Google" id="ProtNLM"/>
    </source>
</evidence>
<proteinExistence type="predicted"/>
<dbReference type="InParanoid" id="A0A162YEX7"/>
<sequence length="638" mass="72175">MSNNNNNSECKCSKCSSNSMGFVLVSTQTLRRHAQQDIVRQYQSGSSSSVIEVMSNDNDMEIDFEYNVDAEDQVEAEDLPLFGIDSLFDSESEDEGVIEATILDISDDESDDVREHFSSSNMPVDPTHAFIASFAAFFISKYVVNSGGAVLLKFLNEVLAHFGQSFRLPLSISGVNSMTVYKESDVVPECCNFERLSGRECGNALFFATSRALTIPKKIYISDAQRKRLERENGVRWSELHDLVYFNLVECTVIDPMHNLYLGTAKRIMEKWRSSGLITDAHLAEMQLDADKLVLPEDYTPLGTKIGRGFPFMKADEWKSWCLVYSPVLLRGCLPEAHLGNWTTFVNACQYLSMPSISMAHLDEAHQSLEAFCRECEKLYKAPFLSPNMHLHLHLRETVLNFGPVYGYWLFSFERCNATSTSTATSFQFDINAFLDSPEINFDIVKGNEPLPPSALPLALKGEISMDESKYEHLLEYYRETYDDQTLVHYHQAGHSDNFVNNQIQKFESINLLRQIYKSKTKNQRGSFMQALFETSDGRSTKSYAGQIQYLFVNTAVNSFAGHASQHVFAYVRWYKEVLLQPRAGEGVEVNEVGLEDDSMNSILPVHRICYPVAVGKHLGLEGEVQMCVVPLPQKIYI</sequence>
<dbReference type="OrthoDB" id="3247418at2759"/>
<dbReference type="AlphaFoldDB" id="A0A162YEX7"/>
<dbReference type="VEuPathDB" id="FungiDB:PHYBLDRAFT_160923"/>
<evidence type="ECO:0000313" key="2">
    <source>
        <dbReference type="Proteomes" id="UP000077315"/>
    </source>
</evidence>
<dbReference type="PANTHER" id="PTHR46579">
    <property type="entry name" value="F5/8 TYPE C DOMAIN-CONTAINING PROTEIN-RELATED"/>
    <property type="match status" value="1"/>
</dbReference>
<accession>A0A162YEX7</accession>
<keyword evidence="2" id="KW-1185">Reference proteome</keyword>